<feature type="compositionally biased region" description="Basic and acidic residues" evidence="3">
    <location>
        <begin position="476"/>
        <end position="493"/>
    </location>
</feature>
<evidence type="ECO:0000256" key="2">
    <source>
        <dbReference type="PROSITE-ProRule" id="PRU00176"/>
    </source>
</evidence>
<dbReference type="PROSITE" id="PS51391">
    <property type="entry name" value="CID"/>
    <property type="match status" value="1"/>
</dbReference>
<dbReference type="Proteomes" id="UP001176517">
    <property type="component" value="Unassembled WGS sequence"/>
</dbReference>
<dbReference type="GO" id="GO:0005634">
    <property type="term" value="C:nucleus"/>
    <property type="evidence" value="ECO:0007669"/>
    <property type="project" value="TreeGrafter"/>
</dbReference>
<evidence type="ECO:0000259" key="4">
    <source>
        <dbReference type="PROSITE" id="PS50102"/>
    </source>
</evidence>
<dbReference type="AlphaFoldDB" id="A0AAN6GUP5"/>
<name>A0AAN6GUP5_9BASI</name>
<dbReference type="PANTHER" id="PTHR23140:SF0">
    <property type="entry name" value="U2 SNRNP-ASSOCIATED SURP MOTIF-CONTAINING PROTEIN"/>
    <property type="match status" value="1"/>
</dbReference>
<dbReference type="Gene3D" id="1.10.10.790">
    <property type="entry name" value="Surp module"/>
    <property type="match status" value="1"/>
</dbReference>
<dbReference type="InterPro" id="IPR035967">
    <property type="entry name" value="SWAP/Surp_sf"/>
</dbReference>
<sequence length="781" mass="85854">MSSHRPDRDGRGHSSYAPPPSGHSVQTDIASAAYRAAAANETLNIDKFRPRSPTPERDPNIVAYLAAQEAAKSNSGSSRRGRIPLTAEQNRARREKEIALAGGASSSGTGLSTTFSSAAVDHDGPSDGGPSGSSFAGVTSAKSRYQREKEEAERKAKEAEEEAARAYEEFTADMAGPGGWNERRQGSAARSGGRSAASAPSFVSASNRDDVKGESSAARYVPSRSAHSSTHAAESSKTATTSAKTEEASKPVLKRPLDMFGDDADDEPQKKPVKSEPPGKKMRVMEDFLGQLQRDQAAREERFKGRLNQGASISSILAFEGQRQGSRDLGDPLTTNVCVLNLPANITEDAFGNFFSQWGDVGSVKVMWPRGDELGGIAGGAGAGITAVRRMQSAGLTGFVCYMRREDSELAIRESDGMNWAGSLIKTGWGKAMPIPARAQYYAPKRIRRERSPSPASTRRHKAETADAALRRHRDSHQDSYEHNKSSRRDRSMSPRTKCRAKAEGDHYNETLNIRTVVERIRQHGPRFEDLLREKERDNPRFAFFWDEKSILHQYFNVLVDPRYEPDLPLDSFRDEGDAGIWSSDSGEDSETEGLRKQRREVIGPAALRRFEAMLRSLTPRRERIARCMIFALDHAHACEQVVDVLCQSLLVPSTPIPRKLARLYVVSDILHNSANQMPNVWKYRLVLEKRLPEVFEHLGDIGRSFPSRMKAESWKQMVGNVLGAWESWLVFPSGVLEVLGGALLAPAAAPASEAGQPSSRIKRSDAFDEDDGEAFDPNAV</sequence>
<feature type="region of interest" description="Disordered" evidence="3">
    <location>
        <begin position="750"/>
        <end position="781"/>
    </location>
</feature>
<comment type="caution">
    <text evidence="7">The sequence shown here is derived from an EMBL/GenBank/DDBJ whole genome shotgun (WGS) entry which is preliminary data.</text>
</comment>
<feature type="compositionally biased region" description="Basic and acidic residues" evidence="3">
    <location>
        <begin position="267"/>
        <end position="280"/>
    </location>
</feature>
<dbReference type="Gene3D" id="3.30.70.330">
    <property type="match status" value="1"/>
</dbReference>
<feature type="domain" description="CID" evidence="6">
    <location>
        <begin position="603"/>
        <end position="748"/>
    </location>
</feature>
<evidence type="ECO:0000256" key="1">
    <source>
        <dbReference type="ARBA" id="ARBA00022884"/>
    </source>
</evidence>
<evidence type="ECO:0000313" key="7">
    <source>
        <dbReference type="EMBL" id="KAK0556481.1"/>
    </source>
</evidence>
<dbReference type="InterPro" id="IPR051485">
    <property type="entry name" value="SR-CTD_assoc_factor"/>
</dbReference>
<feature type="region of interest" description="Disordered" evidence="3">
    <location>
        <begin position="444"/>
        <end position="504"/>
    </location>
</feature>
<evidence type="ECO:0000256" key="3">
    <source>
        <dbReference type="SAM" id="MobiDB-lite"/>
    </source>
</evidence>
<accession>A0AAN6GUP5</accession>
<dbReference type="GO" id="GO:0003723">
    <property type="term" value="F:RNA binding"/>
    <property type="evidence" value="ECO:0007669"/>
    <property type="project" value="UniProtKB-UniRule"/>
</dbReference>
<dbReference type="InterPro" id="IPR000061">
    <property type="entry name" value="Surp"/>
</dbReference>
<protein>
    <recommendedName>
        <fullName evidence="9">CID domain-containing protein</fullName>
    </recommendedName>
</protein>
<feature type="compositionally biased region" description="Low complexity" evidence="3">
    <location>
        <begin position="225"/>
        <end position="243"/>
    </location>
</feature>
<dbReference type="InterPro" id="IPR006569">
    <property type="entry name" value="CID_dom"/>
</dbReference>
<dbReference type="EMBL" id="JAPDMZ010000015">
    <property type="protein sequence ID" value="KAK0556481.1"/>
    <property type="molecule type" value="Genomic_DNA"/>
</dbReference>
<feature type="domain" description="SURP motif" evidence="5">
    <location>
        <begin position="513"/>
        <end position="556"/>
    </location>
</feature>
<feature type="compositionally biased region" description="Basic and acidic residues" evidence="3">
    <location>
        <begin position="1"/>
        <end position="12"/>
    </location>
</feature>
<evidence type="ECO:0000259" key="6">
    <source>
        <dbReference type="PROSITE" id="PS51391"/>
    </source>
</evidence>
<reference evidence="7" key="1">
    <citation type="journal article" date="2023" name="PhytoFront">
        <title>Draft Genome Resources of Seven Strains of Tilletia horrida, Causal Agent of Kernel Smut of Rice.</title>
        <authorList>
            <person name="Khanal S."/>
            <person name="Antony Babu S."/>
            <person name="Zhou X.G."/>
        </authorList>
    </citation>
    <scope>NUCLEOTIDE SEQUENCE</scope>
    <source>
        <strain evidence="7">TX6</strain>
    </source>
</reference>
<evidence type="ECO:0008006" key="9">
    <source>
        <dbReference type="Google" id="ProtNLM"/>
    </source>
</evidence>
<feature type="domain" description="RRM" evidence="4">
    <location>
        <begin position="335"/>
        <end position="432"/>
    </location>
</feature>
<dbReference type="PROSITE" id="PS50102">
    <property type="entry name" value="RRM"/>
    <property type="match status" value="1"/>
</dbReference>
<dbReference type="Gene3D" id="1.25.40.90">
    <property type="match status" value="1"/>
</dbReference>
<dbReference type="PANTHER" id="PTHR23140">
    <property type="entry name" value="RNA PROCESSING PROTEIN LD23810P"/>
    <property type="match status" value="1"/>
</dbReference>
<dbReference type="SMART" id="SM00582">
    <property type="entry name" value="RPR"/>
    <property type="match status" value="1"/>
</dbReference>
<dbReference type="SMART" id="SM00360">
    <property type="entry name" value="RRM"/>
    <property type="match status" value="1"/>
</dbReference>
<keyword evidence="8" id="KW-1185">Reference proteome</keyword>
<evidence type="ECO:0000313" key="8">
    <source>
        <dbReference type="Proteomes" id="UP001176517"/>
    </source>
</evidence>
<feature type="region of interest" description="Disordered" evidence="3">
    <location>
        <begin position="1"/>
        <end position="27"/>
    </location>
</feature>
<dbReference type="GO" id="GO:0006396">
    <property type="term" value="P:RNA processing"/>
    <property type="evidence" value="ECO:0007669"/>
    <property type="project" value="InterPro"/>
</dbReference>
<feature type="compositionally biased region" description="Low complexity" evidence="3">
    <location>
        <begin position="186"/>
        <end position="206"/>
    </location>
</feature>
<feature type="compositionally biased region" description="Low complexity" evidence="3">
    <location>
        <begin position="99"/>
        <end position="119"/>
    </location>
</feature>
<proteinExistence type="predicted"/>
<dbReference type="InterPro" id="IPR012677">
    <property type="entry name" value="Nucleotide-bd_a/b_plait_sf"/>
</dbReference>
<dbReference type="InterPro" id="IPR008942">
    <property type="entry name" value="ENTH_VHS"/>
</dbReference>
<dbReference type="PROSITE" id="PS50128">
    <property type="entry name" value="SURP"/>
    <property type="match status" value="1"/>
</dbReference>
<feature type="compositionally biased region" description="Basic and acidic residues" evidence="3">
    <location>
        <begin position="44"/>
        <end position="59"/>
    </location>
</feature>
<dbReference type="InterPro" id="IPR000504">
    <property type="entry name" value="RRM_dom"/>
</dbReference>
<keyword evidence="1 2" id="KW-0694">RNA-binding</keyword>
<dbReference type="InterPro" id="IPR035979">
    <property type="entry name" value="RBD_domain_sf"/>
</dbReference>
<dbReference type="SMART" id="SM00648">
    <property type="entry name" value="SWAP"/>
    <property type="match status" value="1"/>
</dbReference>
<feature type="region of interest" description="Disordered" evidence="3">
    <location>
        <begin position="41"/>
        <end position="280"/>
    </location>
</feature>
<gene>
    <name evidence="7" type="ORF">OC846_001178</name>
</gene>
<dbReference type="Pfam" id="PF01805">
    <property type="entry name" value="Surp"/>
    <property type="match status" value="1"/>
</dbReference>
<dbReference type="Pfam" id="PF04818">
    <property type="entry name" value="CID"/>
    <property type="match status" value="1"/>
</dbReference>
<dbReference type="SUPFAM" id="SSF109905">
    <property type="entry name" value="Surp module (SWAP domain)"/>
    <property type="match status" value="1"/>
</dbReference>
<feature type="compositionally biased region" description="Basic and acidic residues" evidence="3">
    <location>
        <begin position="145"/>
        <end position="168"/>
    </location>
</feature>
<evidence type="ECO:0000259" key="5">
    <source>
        <dbReference type="PROSITE" id="PS50128"/>
    </source>
</evidence>
<dbReference type="SUPFAM" id="SSF54928">
    <property type="entry name" value="RNA-binding domain, RBD"/>
    <property type="match status" value="1"/>
</dbReference>
<organism evidence="7 8">
    <name type="scientific">Tilletia horrida</name>
    <dbReference type="NCBI Taxonomy" id="155126"/>
    <lineage>
        <taxon>Eukaryota</taxon>
        <taxon>Fungi</taxon>
        <taxon>Dikarya</taxon>
        <taxon>Basidiomycota</taxon>
        <taxon>Ustilaginomycotina</taxon>
        <taxon>Exobasidiomycetes</taxon>
        <taxon>Tilletiales</taxon>
        <taxon>Tilletiaceae</taxon>
        <taxon>Tilletia</taxon>
    </lineage>
</organism>
<dbReference type="SUPFAM" id="SSF48464">
    <property type="entry name" value="ENTH/VHS domain"/>
    <property type="match status" value="1"/>
</dbReference>